<dbReference type="Gene3D" id="3.40.470.10">
    <property type="entry name" value="Uracil-DNA glycosylase-like domain"/>
    <property type="match status" value="1"/>
</dbReference>
<keyword evidence="1" id="KW-0227">DNA damage</keyword>
<dbReference type="PANTHER" id="PTHR12159">
    <property type="entry name" value="G/T AND G/U MISMATCH-SPECIFIC DNA GLYCOSYLASE"/>
    <property type="match status" value="1"/>
</dbReference>
<dbReference type="Pfam" id="PF03167">
    <property type="entry name" value="UDG"/>
    <property type="match status" value="1"/>
</dbReference>
<reference evidence="5 6" key="1">
    <citation type="submission" date="2023-10" db="EMBL/GenBank/DDBJ databases">
        <authorList>
            <person name="Maclean D."/>
            <person name="Macfadyen A."/>
        </authorList>
    </citation>
    <scope>NUCLEOTIDE SEQUENCE [LARGE SCALE GENOMIC DNA]</scope>
</reference>
<organism evidence="5 6">
    <name type="scientific">Coccomyxa viridis</name>
    <dbReference type="NCBI Taxonomy" id="1274662"/>
    <lineage>
        <taxon>Eukaryota</taxon>
        <taxon>Viridiplantae</taxon>
        <taxon>Chlorophyta</taxon>
        <taxon>core chlorophytes</taxon>
        <taxon>Trebouxiophyceae</taxon>
        <taxon>Trebouxiophyceae incertae sedis</taxon>
        <taxon>Coccomyxaceae</taxon>
        <taxon>Coccomyxa</taxon>
    </lineage>
</organism>
<dbReference type="AlphaFoldDB" id="A0AAV1IJ43"/>
<evidence type="ECO:0000256" key="3">
    <source>
        <dbReference type="ARBA" id="ARBA00023204"/>
    </source>
</evidence>
<keyword evidence="3" id="KW-0234">DNA repair</keyword>
<dbReference type="GO" id="GO:0006285">
    <property type="term" value="P:base-excision repair, AP site formation"/>
    <property type="evidence" value="ECO:0007669"/>
    <property type="project" value="InterPro"/>
</dbReference>
<dbReference type="InterPro" id="IPR036895">
    <property type="entry name" value="Uracil-DNA_glycosylase-like_sf"/>
</dbReference>
<proteinExistence type="predicted"/>
<dbReference type="InterPro" id="IPR005122">
    <property type="entry name" value="Uracil-DNA_glycosylase-like"/>
</dbReference>
<gene>
    <name evidence="5" type="ORF">CVIRNUC_009911</name>
</gene>
<dbReference type="GO" id="GO:0008263">
    <property type="term" value="F:pyrimidine-specific mismatch base pair DNA N-glycosylase activity"/>
    <property type="evidence" value="ECO:0007669"/>
    <property type="project" value="TreeGrafter"/>
</dbReference>
<dbReference type="Proteomes" id="UP001314263">
    <property type="component" value="Unassembled WGS sequence"/>
</dbReference>
<feature type="domain" description="Uracil-DNA glycosylase-like" evidence="4">
    <location>
        <begin position="172"/>
        <end position="348"/>
    </location>
</feature>
<dbReference type="CDD" id="cd10028">
    <property type="entry name" value="UDG-F2_TDG_MUG"/>
    <property type="match status" value="1"/>
</dbReference>
<evidence type="ECO:0000256" key="1">
    <source>
        <dbReference type="ARBA" id="ARBA00022763"/>
    </source>
</evidence>
<evidence type="ECO:0000256" key="2">
    <source>
        <dbReference type="ARBA" id="ARBA00022801"/>
    </source>
</evidence>
<evidence type="ECO:0000259" key="4">
    <source>
        <dbReference type="Pfam" id="PF03167"/>
    </source>
</evidence>
<keyword evidence="2" id="KW-0378">Hydrolase</keyword>
<dbReference type="EMBL" id="CAUYUE010000015">
    <property type="protein sequence ID" value="CAK0786697.1"/>
    <property type="molecule type" value="Genomic_DNA"/>
</dbReference>
<protein>
    <recommendedName>
        <fullName evidence="4">Uracil-DNA glycosylase-like domain-containing protein</fullName>
    </recommendedName>
</protein>
<dbReference type="InterPro" id="IPR015637">
    <property type="entry name" value="MUG/TDG"/>
</dbReference>
<evidence type="ECO:0000313" key="6">
    <source>
        <dbReference type="Proteomes" id="UP001314263"/>
    </source>
</evidence>
<sequence length="377" mass="41356">MRNFLGRVKHGPKTPPTLCPASMPGNGNIFQAFGCRASKAAADIGGGLHSVVCKVEDAASKIEHSTADMPTSRGLMAQQDMPNMAVKARPSKRQKRSADKRSNDCVSGAALQETLYVDIDRMAAVAAADEAAYMEDVSRSAAPPVLSEISRRARGKEHLDLTKAKGLPERLGDKPLRLIIGGNNPSDDAWMTGHYYSHPSNRLWKLLPETGIVPSWATKAECDERVLHEAAVGFTDIGQGHPGSNLSKVESKAFEEWAPGFYERLQMHMKRASDSIGCTCGECGAPAYVAWSGKRQWMELLNVGRRGKDRYQTLQHGLQHTRPKDWPLPARTQVFVCTSTSGAAPMTREERRGPWQQLSDRLQALDWPPVARCSQGL</sequence>
<dbReference type="PANTHER" id="PTHR12159:SF9">
    <property type="entry name" value="G_T MISMATCH-SPECIFIC THYMINE DNA GLYCOSYLASE"/>
    <property type="match status" value="1"/>
</dbReference>
<dbReference type="SUPFAM" id="SSF52141">
    <property type="entry name" value="Uracil-DNA glycosylase-like"/>
    <property type="match status" value="1"/>
</dbReference>
<keyword evidence="6" id="KW-1185">Reference proteome</keyword>
<dbReference type="GO" id="GO:0004844">
    <property type="term" value="F:uracil DNA N-glycosylase activity"/>
    <property type="evidence" value="ECO:0007669"/>
    <property type="project" value="TreeGrafter"/>
</dbReference>
<evidence type="ECO:0000313" key="5">
    <source>
        <dbReference type="EMBL" id="CAK0786697.1"/>
    </source>
</evidence>
<name>A0AAV1IJ43_9CHLO</name>
<accession>A0AAV1IJ43</accession>
<comment type="caution">
    <text evidence="5">The sequence shown here is derived from an EMBL/GenBank/DDBJ whole genome shotgun (WGS) entry which is preliminary data.</text>
</comment>